<evidence type="ECO:0000256" key="4">
    <source>
        <dbReference type="ARBA" id="ARBA00022801"/>
    </source>
</evidence>
<proteinExistence type="inferred from homology"/>
<keyword evidence="4" id="KW-0378">Hydrolase</keyword>
<evidence type="ECO:0000259" key="7">
    <source>
        <dbReference type="PROSITE" id="PS51767"/>
    </source>
</evidence>
<dbReference type="GO" id="GO:0004190">
    <property type="term" value="F:aspartic-type endopeptidase activity"/>
    <property type="evidence" value="ECO:0007669"/>
    <property type="project" value="UniProtKB-KW"/>
</dbReference>
<dbReference type="PANTHER" id="PTHR47967:SF39">
    <property type="entry name" value="ASPARTYL PROTEASE FAMILY PROTEIN, PUTATIVE-RELATED"/>
    <property type="match status" value="1"/>
</dbReference>
<comment type="similarity">
    <text evidence="1">Belongs to the peptidase A1 family.</text>
</comment>
<keyword evidence="2" id="KW-0645">Protease</keyword>
<evidence type="ECO:0000256" key="2">
    <source>
        <dbReference type="ARBA" id="ARBA00022670"/>
    </source>
</evidence>
<dbReference type="InterPro" id="IPR032799">
    <property type="entry name" value="TAXi_C"/>
</dbReference>
<evidence type="ECO:0000256" key="1">
    <source>
        <dbReference type="ARBA" id="ARBA00007447"/>
    </source>
</evidence>
<evidence type="ECO:0000256" key="6">
    <source>
        <dbReference type="SAM" id="SignalP"/>
    </source>
</evidence>
<feature type="domain" description="Peptidase A1" evidence="7">
    <location>
        <begin position="74"/>
        <end position="341"/>
    </location>
</feature>
<gene>
    <name evidence="8" type="primary">CDR1_11</name>
    <name evidence="8" type="ORF">CFP56_019340</name>
</gene>
<evidence type="ECO:0000313" key="9">
    <source>
        <dbReference type="Proteomes" id="UP000237347"/>
    </source>
</evidence>
<dbReference type="InterPro" id="IPR051708">
    <property type="entry name" value="Plant_Aspart_Prot_A1"/>
</dbReference>
<dbReference type="CDD" id="cd05476">
    <property type="entry name" value="pepsin_A_like_plant"/>
    <property type="match status" value="1"/>
</dbReference>
<organism evidence="8 9">
    <name type="scientific">Quercus suber</name>
    <name type="common">Cork oak</name>
    <dbReference type="NCBI Taxonomy" id="58331"/>
    <lineage>
        <taxon>Eukaryota</taxon>
        <taxon>Viridiplantae</taxon>
        <taxon>Streptophyta</taxon>
        <taxon>Embryophyta</taxon>
        <taxon>Tracheophyta</taxon>
        <taxon>Spermatophyta</taxon>
        <taxon>Magnoliopsida</taxon>
        <taxon>eudicotyledons</taxon>
        <taxon>Gunneridae</taxon>
        <taxon>Pentapetalae</taxon>
        <taxon>rosids</taxon>
        <taxon>fabids</taxon>
        <taxon>Fagales</taxon>
        <taxon>Fagaceae</taxon>
        <taxon>Quercus</taxon>
    </lineage>
</organism>
<feature type="chain" id="PRO_5043429770" evidence="6">
    <location>
        <begin position="22"/>
        <end position="341"/>
    </location>
</feature>
<dbReference type="PROSITE" id="PS51767">
    <property type="entry name" value="PEPTIDASE_A1"/>
    <property type="match status" value="1"/>
</dbReference>
<reference evidence="8 9" key="1">
    <citation type="journal article" date="2018" name="Sci. Data">
        <title>The draft genome sequence of cork oak.</title>
        <authorList>
            <person name="Ramos A.M."/>
            <person name="Usie A."/>
            <person name="Barbosa P."/>
            <person name="Barros P.M."/>
            <person name="Capote T."/>
            <person name="Chaves I."/>
            <person name="Simoes F."/>
            <person name="Abreu I."/>
            <person name="Carrasquinho I."/>
            <person name="Faro C."/>
            <person name="Guimaraes J.B."/>
            <person name="Mendonca D."/>
            <person name="Nobrega F."/>
            <person name="Rodrigues L."/>
            <person name="Saibo N.J.M."/>
            <person name="Varela M.C."/>
            <person name="Egas C."/>
            <person name="Matos J."/>
            <person name="Miguel C.M."/>
            <person name="Oliveira M.M."/>
            <person name="Ricardo C.P."/>
            <person name="Goncalves S."/>
        </authorList>
    </citation>
    <scope>NUCLEOTIDE SEQUENCE [LARGE SCALE GENOMIC DNA]</scope>
    <source>
        <strain evidence="9">cv. HL8</strain>
    </source>
</reference>
<dbReference type="SUPFAM" id="SSF50630">
    <property type="entry name" value="Acid proteases"/>
    <property type="match status" value="1"/>
</dbReference>
<dbReference type="InterPro" id="IPR034161">
    <property type="entry name" value="Pepsin-like_plant"/>
</dbReference>
<protein>
    <submittedName>
        <fullName evidence="8">Aspartic proteinase cdr1</fullName>
    </submittedName>
</protein>
<accession>A0AAW0KJ85</accession>
<keyword evidence="9" id="KW-1185">Reference proteome</keyword>
<dbReference type="InterPro" id="IPR021109">
    <property type="entry name" value="Peptidase_aspartic_dom_sf"/>
</dbReference>
<dbReference type="GO" id="GO:0006508">
    <property type="term" value="P:proteolysis"/>
    <property type="evidence" value="ECO:0007669"/>
    <property type="project" value="UniProtKB-KW"/>
</dbReference>
<name>A0AAW0KJ85_QUESU</name>
<feature type="signal peptide" evidence="6">
    <location>
        <begin position="1"/>
        <end position="21"/>
    </location>
</feature>
<evidence type="ECO:0000256" key="5">
    <source>
        <dbReference type="ARBA" id="ARBA00023180"/>
    </source>
</evidence>
<sequence length="341" mass="36877">MLHPYFLVASILSNYFIGLLATTASNNGGFTVELIHPYSPKSPFYNANITFSGHLNKYYPNAIQSQVTALNTQHLMKVSIGTPPVDIYGIVDTSSDIVWTQCVTCDGCYKQINPMFDPHKSPTYNASIAQGALAKEKVTMISTFGQTVSLDIAFGCGHNNAETFNDHEMGLIGLGGGFVSFVSQIGSIFGSNKFSQCLLPYDIDPSISSKISFSNGSEVIGDGVVSTPLVAKEDKTPYFVTLEGISVGDTYVPFNSSRKLSKGNMLLDSGTPPTIVLFDFYDPLAAKVTKTNLDEPILTVHFEGANVQLMPIHTFVPLKDGVYCFAMQESNGDVGIYGNYA</sequence>
<keyword evidence="5" id="KW-0325">Glycoprotein</keyword>
<keyword evidence="3" id="KW-0064">Aspartyl protease</keyword>
<dbReference type="GO" id="GO:0005576">
    <property type="term" value="C:extracellular region"/>
    <property type="evidence" value="ECO:0007669"/>
    <property type="project" value="TreeGrafter"/>
</dbReference>
<dbReference type="Gene3D" id="2.40.70.10">
    <property type="entry name" value="Acid Proteases"/>
    <property type="match status" value="4"/>
</dbReference>
<keyword evidence="6" id="KW-0732">Signal</keyword>
<dbReference type="InterPro" id="IPR032861">
    <property type="entry name" value="TAXi_N"/>
</dbReference>
<dbReference type="AlphaFoldDB" id="A0AAW0KJ85"/>
<dbReference type="InterPro" id="IPR033121">
    <property type="entry name" value="PEPTIDASE_A1"/>
</dbReference>
<dbReference type="Pfam" id="PF14543">
    <property type="entry name" value="TAXi_N"/>
    <property type="match status" value="1"/>
</dbReference>
<evidence type="ECO:0000256" key="3">
    <source>
        <dbReference type="ARBA" id="ARBA00022750"/>
    </source>
</evidence>
<dbReference type="Pfam" id="PF14541">
    <property type="entry name" value="TAXi_C"/>
    <property type="match status" value="1"/>
</dbReference>
<dbReference type="PANTHER" id="PTHR47967">
    <property type="entry name" value="OS07G0603500 PROTEIN-RELATED"/>
    <property type="match status" value="1"/>
</dbReference>
<evidence type="ECO:0000313" key="8">
    <source>
        <dbReference type="EMBL" id="KAK7838666.1"/>
    </source>
</evidence>
<dbReference type="EMBL" id="PKMF04000301">
    <property type="protein sequence ID" value="KAK7838666.1"/>
    <property type="molecule type" value="Genomic_DNA"/>
</dbReference>
<comment type="caution">
    <text evidence="8">The sequence shown here is derived from an EMBL/GenBank/DDBJ whole genome shotgun (WGS) entry which is preliminary data.</text>
</comment>
<dbReference type="Proteomes" id="UP000237347">
    <property type="component" value="Unassembled WGS sequence"/>
</dbReference>